<dbReference type="AlphaFoldDB" id="A0A3S5BB65"/>
<evidence type="ECO:0000313" key="3">
    <source>
        <dbReference type="Proteomes" id="UP000784294"/>
    </source>
</evidence>
<proteinExistence type="predicted"/>
<protein>
    <submittedName>
        <fullName evidence="2">Uncharacterized protein</fullName>
    </submittedName>
</protein>
<reference evidence="2" key="1">
    <citation type="submission" date="2018-11" db="EMBL/GenBank/DDBJ databases">
        <authorList>
            <consortium name="Pathogen Informatics"/>
        </authorList>
    </citation>
    <scope>NUCLEOTIDE SEQUENCE</scope>
</reference>
<evidence type="ECO:0000256" key="1">
    <source>
        <dbReference type="SAM" id="MobiDB-lite"/>
    </source>
</evidence>
<dbReference type="Proteomes" id="UP000784294">
    <property type="component" value="Unassembled WGS sequence"/>
</dbReference>
<organism evidence="2 3">
    <name type="scientific">Protopolystoma xenopodis</name>
    <dbReference type="NCBI Taxonomy" id="117903"/>
    <lineage>
        <taxon>Eukaryota</taxon>
        <taxon>Metazoa</taxon>
        <taxon>Spiralia</taxon>
        <taxon>Lophotrochozoa</taxon>
        <taxon>Platyhelminthes</taxon>
        <taxon>Monogenea</taxon>
        <taxon>Polyopisthocotylea</taxon>
        <taxon>Polystomatidea</taxon>
        <taxon>Polystomatidae</taxon>
        <taxon>Protopolystoma</taxon>
    </lineage>
</organism>
<keyword evidence="3" id="KW-1185">Reference proteome</keyword>
<name>A0A3S5BB65_9PLAT</name>
<sequence>MMTGLAVLVQARMQSPRSHQDIPGSKCPPKSDGTGGFEMALRRPLGRNSQTSRSHSIVTDWYRLSISLSAALGRLARIALVSIKPDLMKPPSFTRQLYGRLCMLVWVHYRIGETSKEARGSALVARLSERHEKEDETKRIETNCSGTLAAQAWSDALQSLQQT</sequence>
<gene>
    <name evidence="2" type="ORF">PXEA_LOCUS32685</name>
</gene>
<evidence type="ECO:0000313" key="2">
    <source>
        <dbReference type="EMBL" id="VEL39245.1"/>
    </source>
</evidence>
<dbReference type="EMBL" id="CAAALY010260594">
    <property type="protein sequence ID" value="VEL39245.1"/>
    <property type="molecule type" value="Genomic_DNA"/>
</dbReference>
<comment type="caution">
    <text evidence="2">The sequence shown here is derived from an EMBL/GenBank/DDBJ whole genome shotgun (WGS) entry which is preliminary data.</text>
</comment>
<accession>A0A3S5BB65</accession>
<feature type="region of interest" description="Disordered" evidence="1">
    <location>
        <begin position="12"/>
        <end position="35"/>
    </location>
</feature>